<evidence type="ECO:0000256" key="2">
    <source>
        <dbReference type="ARBA" id="ARBA00012438"/>
    </source>
</evidence>
<dbReference type="SUPFAM" id="SSF55785">
    <property type="entry name" value="PYP-like sensor domain (PAS domain)"/>
    <property type="match status" value="1"/>
</dbReference>
<evidence type="ECO:0000256" key="1">
    <source>
        <dbReference type="ARBA" id="ARBA00000085"/>
    </source>
</evidence>
<keyword evidence="6" id="KW-0902">Two-component regulatory system</keyword>
<dbReference type="InterPro" id="IPR036097">
    <property type="entry name" value="HisK_dim/P_sf"/>
</dbReference>
<dbReference type="Gene3D" id="3.30.450.20">
    <property type="entry name" value="PAS domain"/>
    <property type="match status" value="2"/>
</dbReference>
<dbReference type="SUPFAM" id="SSF47384">
    <property type="entry name" value="Homodimeric domain of signal transducing histidine kinase"/>
    <property type="match status" value="1"/>
</dbReference>
<evidence type="ECO:0000256" key="7">
    <source>
        <dbReference type="SAM" id="MobiDB-lite"/>
    </source>
</evidence>
<dbReference type="GO" id="GO:0000155">
    <property type="term" value="F:phosphorelay sensor kinase activity"/>
    <property type="evidence" value="ECO:0007669"/>
    <property type="project" value="InterPro"/>
</dbReference>
<dbReference type="AlphaFoldDB" id="A0A3B0THM0"/>
<dbReference type="SMART" id="SM00387">
    <property type="entry name" value="HATPase_c"/>
    <property type="match status" value="1"/>
</dbReference>
<dbReference type="Pfam" id="PF12860">
    <property type="entry name" value="PAS_7"/>
    <property type="match status" value="2"/>
</dbReference>
<keyword evidence="5" id="KW-0418">Kinase</keyword>
<keyword evidence="3" id="KW-0597">Phosphoprotein</keyword>
<dbReference type="SMART" id="SM00388">
    <property type="entry name" value="HisKA"/>
    <property type="match status" value="1"/>
</dbReference>
<dbReference type="Pfam" id="PF02518">
    <property type="entry name" value="HATPase_c"/>
    <property type="match status" value="1"/>
</dbReference>
<feature type="transmembrane region" description="Helical" evidence="8">
    <location>
        <begin position="52"/>
        <end position="73"/>
    </location>
</feature>
<feature type="domain" description="Histidine kinase" evidence="9">
    <location>
        <begin position="606"/>
        <end position="824"/>
    </location>
</feature>
<dbReference type="PRINTS" id="PR00344">
    <property type="entry name" value="BCTRLSENSOR"/>
</dbReference>
<dbReference type="InterPro" id="IPR003661">
    <property type="entry name" value="HisK_dim/P_dom"/>
</dbReference>
<evidence type="ECO:0000256" key="3">
    <source>
        <dbReference type="ARBA" id="ARBA00022553"/>
    </source>
</evidence>
<dbReference type="EC" id="2.7.13.3" evidence="2"/>
<dbReference type="InterPro" id="IPR050736">
    <property type="entry name" value="Sensor_HK_Regulatory"/>
</dbReference>
<keyword evidence="8" id="KW-0812">Transmembrane</keyword>
<dbReference type="PANTHER" id="PTHR43711">
    <property type="entry name" value="TWO-COMPONENT HISTIDINE KINASE"/>
    <property type="match status" value="1"/>
</dbReference>
<sequence length="857" mass="91562">MEHARRGRVILRTAAGLAGAISAVVIPLSAFGQEAAGGYDLAAALALKPADALLLAIAAGGVIAGFVGVLLYVSGRTAQKRAQTALTAQAEEARRGLDDARALLASEPHLLFLWRGAADAAPVMSGALPADFDLPGDLDGRLDFAAWLDPGDASQLNSALIELKVAGTPFNIFVQTPGGQRITADGFAVAGKAALKFKPLHGDSLDFLENRERSQRLELELGSLRAGLGASPQPAWLRGPDGALAWVNAAYAAVVGAKSPAAAVAGKLELSSAKAASQAVAAVRDGEVSRQRLHTGNGAGRRTFEVIEVPAPQGSAGIATEMTRIDALRDELDRHISAHGRTLDRLNTAVAIFDPDQRLKFFNSAYAALWGLDGTWLRQEPSDGEILDQLRDQGRLEERADYRKWRQDRLDAYACTDAVEDEWHLPDGRSLRVVAEPQPNGGLTYLFEDVTERLALEARYNGLLSVQKETLDNLHEGVALFGSDGRLKLFNPAFATIWKLDSEALGKEPHMDALIAACTPLTGPTEHWDELRRSITAEGEGRRPVAGRMHRADGVVVDYASVPLPDGATLFTYVDMTDGWRIEQALRERTEALLAADQLKTAFLSHVSYELRAPLTPIMGYAEFLAMGTVGPLNDKQGEYVGVIQEASADLRDLIDNIIDLTTIDAGAMALDMRPVDIEALAHDAVAGAIESQGKAAGLAIVFDIEPDIKGFIGDADRLKQVLRHLLSNAVGFSSDGGKVTIGARASDTEVALYVADEGRGIDPAVLSRIFDRFETHTEDTRHRGPGLGLTIVKGLVELHQGRVEIDTEPGKGTTVTCRFPLAPANRPSGDNPDARATGLNVSPALDQNAPPTAPRH</sequence>
<protein>
    <recommendedName>
        <fullName evidence="2">histidine kinase</fullName>
        <ecNumber evidence="2">2.7.13.3</ecNumber>
    </recommendedName>
</protein>
<dbReference type="InterPro" id="IPR035965">
    <property type="entry name" value="PAS-like_dom_sf"/>
</dbReference>
<evidence type="ECO:0000313" key="10">
    <source>
        <dbReference type="EMBL" id="VAW11659.1"/>
    </source>
</evidence>
<dbReference type="EMBL" id="UOEM01000032">
    <property type="protein sequence ID" value="VAW11659.1"/>
    <property type="molecule type" value="Genomic_DNA"/>
</dbReference>
<dbReference type="PROSITE" id="PS50109">
    <property type="entry name" value="HIS_KIN"/>
    <property type="match status" value="1"/>
</dbReference>
<name>A0A3B0THM0_9ZZZZ</name>
<keyword evidence="8" id="KW-0472">Membrane</keyword>
<dbReference type="CDD" id="cd00082">
    <property type="entry name" value="HisKA"/>
    <property type="match status" value="1"/>
</dbReference>
<feature type="region of interest" description="Disordered" evidence="7">
    <location>
        <begin position="820"/>
        <end position="857"/>
    </location>
</feature>
<dbReference type="PANTHER" id="PTHR43711:SF1">
    <property type="entry name" value="HISTIDINE KINASE 1"/>
    <property type="match status" value="1"/>
</dbReference>
<evidence type="ECO:0000259" key="9">
    <source>
        <dbReference type="PROSITE" id="PS50109"/>
    </source>
</evidence>
<dbReference type="InterPro" id="IPR005467">
    <property type="entry name" value="His_kinase_dom"/>
</dbReference>
<keyword evidence="8" id="KW-1133">Transmembrane helix</keyword>
<evidence type="ECO:0000256" key="5">
    <source>
        <dbReference type="ARBA" id="ARBA00022777"/>
    </source>
</evidence>
<gene>
    <name evidence="10" type="ORF">MNBD_ALPHA09-305</name>
</gene>
<reference evidence="10" key="1">
    <citation type="submission" date="2018-06" db="EMBL/GenBank/DDBJ databases">
        <authorList>
            <person name="Zhirakovskaya E."/>
        </authorList>
    </citation>
    <scope>NUCLEOTIDE SEQUENCE</scope>
</reference>
<dbReference type="Pfam" id="PF00512">
    <property type="entry name" value="HisKA"/>
    <property type="match status" value="1"/>
</dbReference>
<dbReference type="SUPFAM" id="SSF55874">
    <property type="entry name" value="ATPase domain of HSP90 chaperone/DNA topoisomerase II/histidine kinase"/>
    <property type="match status" value="1"/>
</dbReference>
<evidence type="ECO:0000256" key="6">
    <source>
        <dbReference type="ARBA" id="ARBA00023012"/>
    </source>
</evidence>
<organism evidence="10">
    <name type="scientific">hydrothermal vent metagenome</name>
    <dbReference type="NCBI Taxonomy" id="652676"/>
    <lineage>
        <taxon>unclassified sequences</taxon>
        <taxon>metagenomes</taxon>
        <taxon>ecological metagenomes</taxon>
    </lineage>
</organism>
<dbReference type="Gene3D" id="3.30.565.10">
    <property type="entry name" value="Histidine kinase-like ATPase, C-terminal domain"/>
    <property type="match status" value="1"/>
</dbReference>
<evidence type="ECO:0000256" key="8">
    <source>
        <dbReference type="SAM" id="Phobius"/>
    </source>
</evidence>
<keyword evidence="4" id="KW-0808">Transferase</keyword>
<dbReference type="InterPro" id="IPR003594">
    <property type="entry name" value="HATPase_dom"/>
</dbReference>
<evidence type="ECO:0000256" key="4">
    <source>
        <dbReference type="ARBA" id="ARBA00022679"/>
    </source>
</evidence>
<proteinExistence type="predicted"/>
<comment type="catalytic activity">
    <reaction evidence="1">
        <text>ATP + protein L-histidine = ADP + protein N-phospho-L-histidine.</text>
        <dbReference type="EC" id="2.7.13.3"/>
    </reaction>
</comment>
<dbReference type="InterPro" id="IPR036890">
    <property type="entry name" value="HATPase_C_sf"/>
</dbReference>
<dbReference type="Gene3D" id="1.10.287.130">
    <property type="match status" value="1"/>
</dbReference>
<dbReference type="InterPro" id="IPR004358">
    <property type="entry name" value="Sig_transdc_His_kin-like_C"/>
</dbReference>
<feature type="transmembrane region" description="Helical" evidence="8">
    <location>
        <begin position="9"/>
        <end position="32"/>
    </location>
</feature>
<accession>A0A3B0THM0</accession>